<keyword evidence="3" id="KW-1185">Reference proteome</keyword>
<reference evidence="2 3" key="1">
    <citation type="submission" date="2024-06" db="EMBL/GenBank/DDBJ databases">
        <title>A chromosome level genome sequence of Diviner's sage (Salvia divinorum).</title>
        <authorList>
            <person name="Ford S.A."/>
            <person name="Ro D.-K."/>
            <person name="Ness R.W."/>
            <person name="Phillips M.A."/>
        </authorList>
    </citation>
    <scope>NUCLEOTIDE SEQUENCE [LARGE SCALE GENOMIC DNA]</scope>
    <source>
        <strain evidence="2">SAF-2024a</strain>
        <tissue evidence="2">Leaf</tissue>
    </source>
</reference>
<protein>
    <submittedName>
        <fullName evidence="2">Uncharacterized protein</fullName>
    </submittedName>
</protein>
<feature type="compositionally biased region" description="Basic and acidic residues" evidence="1">
    <location>
        <begin position="80"/>
        <end position="113"/>
    </location>
</feature>
<feature type="region of interest" description="Disordered" evidence="1">
    <location>
        <begin position="50"/>
        <end position="139"/>
    </location>
</feature>
<evidence type="ECO:0000256" key="1">
    <source>
        <dbReference type="SAM" id="MobiDB-lite"/>
    </source>
</evidence>
<dbReference type="AlphaFoldDB" id="A0ABD1FQK3"/>
<dbReference type="EMBL" id="JBEAFC010000013">
    <property type="protein sequence ID" value="KAL1534094.1"/>
    <property type="molecule type" value="Genomic_DNA"/>
</dbReference>
<dbReference type="Proteomes" id="UP001567538">
    <property type="component" value="Unassembled WGS sequence"/>
</dbReference>
<accession>A0ABD1FQK3</accession>
<comment type="caution">
    <text evidence="2">The sequence shown here is derived from an EMBL/GenBank/DDBJ whole genome shotgun (WGS) entry which is preliminary data.</text>
</comment>
<gene>
    <name evidence="2" type="ORF">AAHA92_31493</name>
</gene>
<organism evidence="2 3">
    <name type="scientific">Salvia divinorum</name>
    <name type="common">Maria pastora</name>
    <name type="synonym">Diviner's sage</name>
    <dbReference type="NCBI Taxonomy" id="28513"/>
    <lineage>
        <taxon>Eukaryota</taxon>
        <taxon>Viridiplantae</taxon>
        <taxon>Streptophyta</taxon>
        <taxon>Embryophyta</taxon>
        <taxon>Tracheophyta</taxon>
        <taxon>Spermatophyta</taxon>
        <taxon>Magnoliopsida</taxon>
        <taxon>eudicotyledons</taxon>
        <taxon>Gunneridae</taxon>
        <taxon>Pentapetalae</taxon>
        <taxon>asterids</taxon>
        <taxon>lamiids</taxon>
        <taxon>Lamiales</taxon>
        <taxon>Lamiaceae</taxon>
        <taxon>Nepetoideae</taxon>
        <taxon>Mentheae</taxon>
        <taxon>Salviinae</taxon>
        <taxon>Salvia</taxon>
        <taxon>Salvia subgen. Calosphace</taxon>
    </lineage>
</organism>
<sequence length="139" mass="15977">MSKKTPKEKSVTVKKWEKCHGGLWRNHKICIKAQLRRHRKLLGHFHRYSNNLNQTPQKESGHYRMILTSLDSPTPQTTRKRPDKERSTSKQERPTRARPVRGELANRARRTGEAGESATTAGKRHDDYGVGVGLLQREG</sequence>
<evidence type="ECO:0000313" key="3">
    <source>
        <dbReference type="Proteomes" id="UP001567538"/>
    </source>
</evidence>
<evidence type="ECO:0000313" key="2">
    <source>
        <dbReference type="EMBL" id="KAL1534094.1"/>
    </source>
</evidence>
<proteinExistence type="predicted"/>
<name>A0ABD1FQK3_SALDI</name>